<keyword evidence="2" id="KW-1185">Reference proteome</keyword>
<dbReference type="EMBL" id="CP049934">
    <property type="protein sequence ID" value="QIM17148.1"/>
    <property type="molecule type" value="Genomic_DNA"/>
</dbReference>
<dbReference type="RefSeq" id="WP_166325268.1">
    <property type="nucleotide sequence ID" value="NZ_CP049934.1"/>
</dbReference>
<accession>A0A6G8FLC8</accession>
<evidence type="ECO:0000313" key="1">
    <source>
        <dbReference type="EMBL" id="QIM17148.1"/>
    </source>
</evidence>
<dbReference type="AlphaFoldDB" id="A0A6G8FLC8"/>
<reference evidence="1 2" key="1">
    <citation type="submission" date="2020-03" db="EMBL/GenBank/DDBJ databases">
        <title>Leucobacter sp. nov., isolated from beetles.</title>
        <authorList>
            <person name="Hyun D.-W."/>
            <person name="Bae J.-W."/>
        </authorList>
    </citation>
    <scope>NUCLEOTIDE SEQUENCE [LARGE SCALE GENOMIC DNA]</scope>
    <source>
        <strain evidence="1 2">HDW9B</strain>
    </source>
</reference>
<gene>
    <name evidence="1" type="ORF">G7067_13205</name>
</gene>
<name>A0A6G8FLC8_9MICO</name>
<organism evidence="1 2">
    <name type="scientific">Leucobacter insecticola</name>
    <dbReference type="NCBI Taxonomy" id="2714934"/>
    <lineage>
        <taxon>Bacteria</taxon>
        <taxon>Bacillati</taxon>
        <taxon>Actinomycetota</taxon>
        <taxon>Actinomycetes</taxon>
        <taxon>Micrococcales</taxon>
        <taxon>Microbacteriaceae</taxon>
        <taxon>Leucobacter</taxon>
    </lineage>
</organism>
<dbReference type="KEGG" id="lins:G7067_13205"/>
<proteinExistence type="predicted"/>
<sequence length="271" mass="29894">MTSSEWRPVRGTLTTSDPIEAYGGVSIPPDMLRELANQMQARDIPFHVDHKLSRPIRIRGFDAFVETRQDGVDELKFRAEIHEDDQHLLVSHSGVSATLTAPLARDLSEGHTSDAVIRISADHAWFADEALIDAEEQLAATGVDRKLIEVQRAYQFSFAPDPQIFVDVSYAIFLSVSANGIWDGIKKLFNQRRTPRGGDSLAVTAINVSIADGERSFKAVVTTNDETVARRAFDSLDQVATGFFQDSPVIPTEENPKSVSIWDDASGVWGP</sequence>
<dbReference type="Proteomes" id="UP000501387">
    <property type="component" value="Chromosome"/>
</dbReference>
<evidence type="ECO:0000313" key="2">
    <source>
        <dbReference type="Proteomes" id="UP000501387"/>
    </source>
</evidence>
<protein>
    <submittedName>
        <fullName evidence="1">Uncharacterized protein</fullName>
    </submittedName>
</protein>